<accession>A0A749BZS1</accession>
<dbReference type="AlphaFoldDB" id="A0A749BZS1"/>
<dbReference type="EMBL" id="DAAVNH010000012">
    <property type="protein sequence ID" value="HAF5506680.1"/>
    <property type="molecule type" value="Genomic_DNA"/>
</dbReference>
<name>A0A749BZS1_SALER</name>
<reference evidence="1" key="2">
    <citation type="submission" date="2020-02" db="EMBL/GenBank/DDBJ databases">
        <authorList>
            <consortium name="NCBI Pathogen Detection Project"/>
        </authorList>
    </citation>
    <scope>NUCLEOTIDE SEQUENCE</scope>
    <source>
        <strain evidence="1">MA.GW_S01999-08</strain>
    </source>
</reference>
<reference evidence="1" key="1">
    <citation type="journal article" date="2018" name="Genome Biol.">
        <title>SKESA: strategic k-mer extension for scrupulous assemblies.</title>
        <authorList>
            <person name="Souvorov A."/>
            <person name="Agarwala R."/>
            <person name="Lipman D.J."/>
        </authorList>
    </citation>
    <scope>NUCLEOTIDE SEQUENCE</scope>
    <source>
        <strain evidence="1">MA.GW_S01999-08</strain>
    </source>
</reference>
<protein>
    <submittedName>
        <fullName evidence="1">ABC transporter</fullName>
    </submittedName>
</protein>
<organism evidence="1">
    <name type="scientific">Salmonella enterica</name>
    <name type="common">Salmonella choleraesuis</name>
    <dbReference type="NCBI Taxonomy" id="28901"/>
    <lineage>
        <taxon>Bacteria</taxon>
        <taxon>Pseudomonadati</taxon>
        <taxon>Pseudomonadota</taxon>
        <taxon>Gammaproteobacteria</taxon>
        <taxon>Enterobacterales</taxon>
        <taxon>Enterobacteriaceae</taxon>
        <taxon>Salmonella</taxon>
    </lineage>
</organism>
<evidence type="ECO:0000313" key="1">
    <source>
        <dbReference type="EMBL" id="HAF5506680.1"/>
    </source>
</evidence>
<gene>
    <name evidence="1" type="ORF">G8C29_004326</name>
</gene>
<sequence length="313" mass="35887">MKNVLRLLFFISEIKGKINFLINRIKVVFLFTTRVFISKGYINELMIITKFLCKLKVIKFWKNDLDVVAEENFKCLMGKKPAVSLTWSQVRRILLDEGATWARDKEIEKQITDCAKILDDYVSGLKKKGDTVILAPLHFLSDTIATVIASRISPKVSTVIVSNGAEKYREVCSNIESGKLNFCSIHQGNNDFSMGLIPVINDVMEGKQNIIIFPDIPVDYTKTVSNLSGYKFNCKIFNRAASLHTGVIRLSKILSATVVFFYIYYDDGIKINILKSVKKDELKHDIHRIIEDAIKTNPEQWLLWNNYSLFYTH</sequence>
<proteinExistence type="predicted"/>
<comment type="caution">
    <text evidence="1">The sequence shown here is derived from an EMBL/GenBank/DDBJ whole genome shotgun (WGS) entry which is preliminary data.</text>
</comment>